<evidence type="ECO:0000256" key="4">
    <source>
        <dbReference type="ARBA" id="ARBA00022840"/>
    </source>
</evidence>
<dbReference type="AlphaFoldDB" id="A0A1M6M1J9"/>
<dbReference type="EMBL" id="FQZB01000010">
    <property type="protein sequence ID" value="SHJ77276.1"/>
    <property type="molecule type" value="Genomic_DNA"/>
</dbReference>
<keyword evidence="7" id="KW-1185">Reference proteome</keyword>
<dbReference type="STRING" id="1121302.SAMN02745163_02562"/>
<dbReference type="Pfam" id="PF00005">
    <property type="entry name" value="ABC_tran"/>
    <property type="match status" value="1"/>
</dbReference>
<keyword evidence="3" id="KW-0547">Nucleotide-binding</keyword>
<accession>A0A1M6M1J9</accession>
<protein>
    <submittedName>
        <fullName evidence="6">ABC-type multidrug transport system, ATPase component</fullName>
    </submittedName>
</protein>
<dbReference type="PROSITE" id="PS00211">
    <property type="entry name" value="ABC_TRANSPORTER_1"/>
    <property type="match status" value="1"/>
</dbReference>
<dbReference type="RefSeq" id="WP_072988128.1">
    <property type="nucleotide sequence ID" value="NZ_FQZB01000010.1"/>
</dbReference>
<dbReference type="OrthoDB" id="9775135at2"/>
<dbReference type="InterPro" id="IPR003439">
    <property type="entry name" value="ABC_transporter-like_ATP-bd"/>
</dbReference>
<dbReference type="InterPro" id="IPR027417">
    <property type="entry name" value="P-loop_NTPase"/>
</dbReference>
<dbReference type="Gene3D" id="3.40.50.300">
    <property type="entry name" value="P-loop containing nucleotide triphosphate hydrolases"/>
    <property type="match status" value="1"/>
</dbReference>
<dbReference type="PROSITE" id="PS50893">
    <property type="entry name" value="ABC_TRANSPORTER_2"/>
    <property type="match status" value="1"/>
</dbReference>
<dbReference type="CDD" id="cd03264">
    <property type="entry name" value="ABC_drug_resistance_like"/>
    <property type="match status" value="1"/>
</dbReference>
<evidence type="ECO:0000313" key="6">
    <source>
        <dbReference type="EMBL" id="SHJ77276.1"/>
    </source>
</evidence>
<dbReference type="InterPro" id="IPR017871">
    <property type="entry name" value="ABC_transporter-like_CS"/>
</dbReference>
<dbReference type="PANTHER" id="PTHR43335">
    <property type="entry name" value="ABC TRANSPORTER, ATP-BINDING PROTEIN"/>
    <property type="match status" value="1"/>
</dbReference>
<reference evidence="6 7" key="1">
    <citation type="submission" date="2016-11" db="EMBL/GenBank/DDBJ databases">
        <authorList>
            <person name="Jaros S."/>
            <person name="Januszkiewicz K."/>
            <person name="Wedrychowicz H."/>
        </authorList>
    </citation>
    <scope>NUCLEOTIDE SEQUENCE [LARGE SCALE GENOMIC DNA]</scope>
    <source>
        <strain evidence="6 7">DSM 21758</strain>
    </source>
</reference>
<dbReference type="GO" id="GO:0016887">
    <property type="term" value="F:ATP hydrolysis activity"/>
    <property type="evidence" value="ECO:0007669"/>
    <property type="project" value="InterPro"/>
</dbReference>
<evidence type="ECO:0000256" key="2">
    <source>
        <dbReference type="ARBA" id="ARBA00022448"/>
    </source>
</evidence>
<comment type="similarity">
    <text evidence="1">Belongs to the ABC transporter superfamily.</text>
</comment>
<dbReference type="Proteomes" id="UP000184310">
    <property type="component" value="Unassembled WGS sequence"/>
</dbReference>
<evidence type="ECO:0000256" key="3">
    <source>
        <dbReference type="ARBA" id="ARBA00022741"/>
    </source>
</evidence>
<dbReference type="PANTHER" id="PTHR43335:SF2">
    <property type="entry name" value="ABC TRANSPORTER, ATP-BINDING PROTEIN"/>
    <property type="match status" value="1"/>
</dbReference>
<evidence type="ECO:0000313" key="7">
    <source>
        <dbReference type="Proteomes" id="UP000184310"/>
    </source>
</evidence>
<feature type="domain" description="ABC transporter" evidence="5">
    <location>
        <begin position="3"/>
        <end position="231"/>
    </location>
</feature>
<keyword evidence="2" id="KW-0813">Transport</keyword>
<sequence length="295" mass="34040">MKIKINNLSKKYSDKVAVDNFSLELTEGVYGLLGPNGAGKTTLMRMIVDILEPTNGEILFNGVNKDLLKERYREVLGYLPQDMGYYKNFTAERFLKYIAALKGINKNQAIEKIDELLKIVNLETDRKRKISKFSGGMIRRLGIAQALLNDPKILILDEPTAGLDPNERIKFRNLISHISKNRIVILSTHIVSDIEFIAKEVILIDYGKLIACKNREELLYDLEGKVWEVIITEKDLDRMEQEYKIVNIMRMDDEIKVRIVNDKKLIEGAKAVKPNFEDVYVHYFKRKEEACYGSF</sequence>
<keyword evidence="4" id="KW-0067">ATP-binding</keyword>
<gene>
    <name evidence="6" type="ORF">SAMN02745163_02562</name>
</gene>
<name>A0A1M6M1J9_9CLOT</name>
<proteinExistence type="inferred from homology"/>
<dbReference type="SMART" id="SM00382">
    <property type="entry name" value="AAA"/>
    <property type="match status" value="1"/>
</dbReference>
<dbReference type="GO" id="GO:0005524">
    <property type="term" value="F:ATP binding"/>
    <property type="evidence" value="ECO:0007669"/>
    <property type="project" value="UniProtKB-KW"/>
</dbReference>
<dbReference type="InterPro" id="IPR003593">
    <property type="entry name" value="AAA+_ATPase"/>
</dbReference>
<evidence type="ECO:0000256" key="1">
    <source>
        <dbReference type="ARBA" id="ARBA00005417"/>
    </source>
</evidence>
<evidence type="ECO:0000259" key="5">
    <source>
        <dbReference type="PROSITE" id="PS50893"/>
    </source>
</evidence>
<dbReference type="SUPFAM" id="SSF52540">
    <property type="entry name" value="P-loop containing nucleoside triphosphate hydrolases"/>
    <property type="match status" value="1"/>
</dbReference>
<organism evidence="6 7">
    <name type="scientific">Clostridium cavendishii DSM 21758</name>
    <dbReference type="NCBI Taxonomy" id="1121302"/>
    <lineage>
        <taxon>Bacteria</taxon>
        <taxon>Bacillati</taxon>
        <taxon>Bacillota</taxon>
        <taxon>Clostridia</taxon>
        <taxon>Eubacteriales</taxon>
        <taxon>Clostridiaceae</taxon>
        <taxon>Clostridium</taxon>
    </lineage>
</organism>